<evidence type="ECO:0000256" key="1">
    <source>
        <dbReference type="ARBA" id="ARBA00040832"/>
    </source>
</evidence>
<proteinExistence type="inferred from homology"/>
<comment type="similarity">
    <text evidence="4">Belongs to the TCTP family.</text>
</comment>
<accession>A0A7N5K6D3</accession>
<evidence type="ECO:0000256" key="4">
    <source>
        <dbReference type="PROSITE-ProRule" id="PRU01133"/>
    </source>
</evidence>
<dbReference type="PRINTS" id="PR01653">
    <property type="entry name" value="TCTPROTEIN"/>
</dbReference>
<evidence type="ECO:0000256" key="3">
    <source>
        <dbReference type="ARBA" id="ARBA00047116"/>
    </source>
</evidence>
<dbReference type="AlphaFoldDB" id="A0A7N5K6D3"/>
<evidence type="ECO:0000256" key="2">
    <source>
        <dbReference type="ARBA" id="ARBA00046053"/>
    </source>
</evidence>
<feature type="domain" description="TCTP" evidence="5">
    <location>
        <begin position="1"/>
        <end position="133"/>
    </location>
</feature>
<dbReference type="InterPro" id="IPR018105">
    <property type="entry name" value="Translational_control_tumour_p"/>
</dbReference>
<comment type="subunit">
    <text evidence="3">Homodimer. Interacts with STEAP3. Interacts with TSC22D1; interaction results in the destabilization of TSC22D1 protein.</text>
</comment>
<reference evidence="6" key="3">
    <citation type="submission" date="2025-09" db="UniProtKB">
        <authorList>
            <consortium name="Ensembl"/>
        </authorList>
    </citation>
    <scope>IDENTIFICATION</scope>
</reference>
<dbReference type="InterPro" id="IPR011057">
    <property type="entry name" value="Mss4-like_sf"/>
</dbReference>
<sequence>MIIYRDLISHDEMFSDIYKIREIADGLCLEVEGKMVSRTEGNIDDSLIGGNASAEGPEGEGTESTVITGVDIVMNHHLQETSFTKEAYKKYIKDYMKSNEFGHYFGCITCRHNWLLLFIHTTPGLRQMGLRSS</sequence>
<dbReference type="GeneTree" id="ENSGT00390000006051"/>
<dbReference type="InterPro" id="IPR034737">
    <property type="entry name" value="TCTP"/>
</dbReference>
<evidence type="ECO:0000259" key="5">
    <source>
        <dbReference type="PROSITE" id="PS51797"/>
    </source>
</evidence>
<reference evidence="6" key="2">
    <citation type="submission" date="2025-08" db="UniProtKB">
        <authorList>
            <consortium name="Ensembl"/>
        </authorList>
    </citation>
    <scope>IDENTIFICATION</scope>
</reference>
<comment type="function">
    <text evidence="2">Involved in calcium binding and microtubule stabilization. Acts as a negative regulator of TSC22D1-mediated apoptosis, via interaction with and destabilization of TSC22D1 protein.</text>
</comment>
<dbReference type="PANTHER" id="PTHR11991:SF0">
    <property type="entry name" value="TRANSLATIONALLY-CONTROLLED TUMOR PROTEIN"/>
    <property type="match status" value="1"/>
</dbReference>
<dbReference type="Pfam" id="PF00838">
    <property type="entry name" value="TCTP"/>
    <property type="match status" value="1"/>
</dbReference>
<dbReference type="PANTHER" id="PTHR11991">
    <property type="entry name" value="TRANSLATIONALLY CONTROLLED TUMOR PROTEIN-RELATED"/>
    <property type="match status" value="1"/>
</dbReference>
<reference evidence="6 7" key="1">
    <citation type="journal article" date="2010" name="Nature">
        <title>The sequence and de novo assembly of the giant panda genome.</title>
        <authorList>
            <person name="Li R."/>
            <person name="Fan W."/>
            <person name="Tian G."/>
            <person name="Zhu H."/>
            <person name="He L."/>
            <person name="Cai J."/>
            <person name="Huang Q."/>
            <person name="Cai Q."/>
            <person name="Li B."/>
            <person name="Bai Y."/>
            <person name="Zhang Z."/>
            <person name="Zhang Y."/>
            <person name="Wang W."/>
            <person name="Li J."/>
            <person name="Wei F."/>
            <person name="Li H."/>
            <person name="Jian M."/>
            <person name="Li J."/>
            <person name="Zhang Z."/>
            <person name="Nielsen R."/>
            <person name="Li D."/>
            <person name="Gu W."/>
            <person name="Yang Z."/>
            <person name="Xuan Z."/>
            <person name="Ryder O.A."/>
            <person name="Leung F.C."/>
            <person name="Zhou Y."/>
            <person name="Cao J."/>
            <person name="Sun X."/>
            <person name="Fu Y."/>
            <person name="Fang X."/>
            <person name="Guo X."/>
            <person name="Wang B."/>
            <person name="Hou R."/>
            <person name="Shen F."/>
            <person name="Mu B."/>
            <person name="Ni P."/>
            <person name="Lin R."/>
            <person name="Qian W."/>
            <person name="Wang G."/>
            <person name="Yu C."/>
            <person name="Nie W."/>
            <person name="Wang J."/>
            <person name="Wu Z."/>
            <person name="Liang H."/>
            <person name="Min J."/>
            <person name="Wu Q."/>
            <person name="Cheng S."/>
            <person name="Ruan J."/>
            <person name="Wang M."/>
            <person name="Shi Z."/>
            <person name="Wen M."/>
            <person name="Liu B."/>
            <person name="Ren X."/>
            <person name="Zheng H."/>
            <person name="Dong D."/>
            <person name="Cook K."/>
            <person name="Shan G."/>
            <person name="Zhang H."/>
            <person name="Kosiol C."/>
            <person name="Xie X."/>
            <person name="Lu Z."/>
            <person name="Zheng H."/>
            <person name="Li Y."/>
            <person name="Steiner C.C."/>
            <person name="Lam T.T."/>
            <person name="Lin S."/>
            <person name="Zhang Q."/>
            <person name="Li G."/>
            <person name="Tian J."/>
            <person name="Gong T."/>
            <person name="Liu H."/>
            <person name="Zhang D."/>
            <person name="Fang L."/>
            <person name="Ye C."/>
            <person name="Zhang J."/>
            <person name="Hu W."/>
            <person name="Xu A."/>
            <person name="Ren Y."/>
            <person name="Zhang G."/>
            <person name="Bruford M.W."/>
            <person name="Li Q."/>
            <person name="Ma L."/>
            <person name="Guo Y."/>
            <person name="An N."/>
            <person name="Hu Y."/>
            <person name="Zheng Y."/>
            <person name="Shi Y."/>
            <person name="Li Z."/>
            <person name="Liu Q."/>
            <person name="Chen Y."/>
            <person name="Zhao J."/>
            <person name="Qu N."/>
            <person name="Zhao S."/>
            <person name="Tian F."/>
            <person name="Wang X."/>
            <person name="Wang H."/>
            <person name="Xu L."/>
            <person name="Liu X."/>
            <person name="Vinar T."/>
            <person name="Wang Y."/>
            <person name="Lam T.W."/>
            <person name="Yiu S.M."/>
            <person name="Liu S."/>
            <person name="Zhang H."/>
            <person name="Li D."/>
            <person name="Huang Y."/>
            <person name="Wang X."/>
            <person name="Yang G."/>
            <person name="Jiang Z."/>
            <person name="Wang J."/>
            <person name="Qin N."/>
            <person name="Li L."/>
            <person name="Li J."/>
            <person name="Bolund L."/>
            <person name="Kristiansen K."/>
            <person name="Wong G.K."/>
            <person name="Olson M."/>
            <person name="Zhang X."/>
            <person name="Li S."/>
            <person name="Yang H."/>
            <person name="Wang J."/>
            <person name="Wang J."/>
        </authorList>
    </citation>
    <scope>NUCLEOTIDE SEQUENCE [LARGE SCALE GENOMIC DNA]</scope>
</reference>
<gene>
    <name evidence="6" type="primary">TPT1</name>
</gene>
<dbReference type="PROSITE" id="PS51797">
    <property type="entry name" value="TCTP_3"/>
    <property type="match status" value="1"/>
</dbReference>
<dbReference type="SUPFAM" id="SSF51316">
    <property type="entry name" value="Mss4-like"/>
    <property type="match status" value="1"/>
</dbReference>
<dbReference type="Gene3D" id="2.170.150.10">
    <property type="entry name" value="Metal Binding Protein, Guanine Nucleotide Exchange Factor, Chain A"/>
    <property type="match status" value="1"/>
</dbReference>
<protein>
    <recommendedName>
        <fullName evidence="1">Translationally-controlled tumor protein</fullName>
    </recommendedName>
</protein>
<dbReference type="Proteomes" id="UP000008912">
    <property type="component" value="Unassembled WGS sequence"/>
</dbReference>
<dbReference type="InterPro" id="IPR018103">
    <property type="entry name" value="Translation_control_tumour_CS"/>
</dbReference>
<dbReference type="Ensembl" id="ENSAMET00000038143.1">
    <property type="protein sequence ID" value="ENSAMEP00000035328.1"/>
    <property type="gene ID" value="ENSAMEG00000013022.2"/>
</dbReference>
<evidence type="ECO:0000313" key="6">
    <source>
        <dbReference type="Ensembl" id="ENSAMEP00000035328.1"/>
    </source>
</evidence>
<name>A0A7N5K6D3_AILME</name>
<dbReference type="InterPro" id="IPR011323">
    <property type="entry name" value="Mss4/transl-control_tumour"/>
</dbReference>
<dbReference type="GO" id="GO:0005737">
    <property type="term" value="C:cytoplasm"/>
    <property type="evidence" value="ECO:0007669"/>
    <property type="project" value="TreeGrafter"/>
</dbReference>
<keyword evidence="7" id="KW-1185">Reference proteome</keyword>
<dbReference type="PROSITE" id="PS01002">
    <property type="entry name" value="TCTP_1"/>
    <property type="match status" value="1"/>
</dbReference>
<dbReference type="GO" id="GO:0005509">
    <property type="term" value="F:calcium ion binding"/>
    <property type="evidence" value="ECO:0007669"/>
    <property type="project" value="TreeGrafter"/>
</dbReference>
<organism evidence="6 7">
    <name type="scientific">Ailuropoda melanoleuca</name>
    <name type="common">Giant panda</name>
    <dbReference type="NCBI Taxonomy" id="9646"/>
    <lineage>
        <taxon>Eukaryota</taxon>
        <taxon>Metazoa</taxon>
        <taxon>Chordata</taxon>
        <taxon>Craniata</taxon>
        <taxon>Vertebrata</taxon>
        <taxon>Euteleostomi</taxon>
        <taxon>Mammalia</taxon>
        <taxon>Eutheria</taxon>
        <taxon>Laurasiatheria</taxon>
        <taxon>Carnivora</taxon>
        <taxon>Caniformia</taxon>
        <taxon>Ursidae</taxon>
        <taxon>Ailuropoda</taxon>
    </lineage>
</organism>
<evidence type="ECO:0000313" key="7">
    <source>
        <dbReference type="Proteomes" id="UP000008912"/>
    </source>
</evidence>
<dbReference type="FunFam" id="2.170.150.10:FF:000013">
    <property type="entry name" value="Similar to tumor protein, translationally-controlled 1"/>
    <property type="match status" value="1"/>
</dbReference>